<comment type="caution">
    <text evidence="1">The sequence shown here is derived from an EMBL/GenBank/DDBJ whole genome shotgun (WGS) entry which is preliminary data.</text>
</comment>
<proteinExistence type="predicted"/>
<accession>A0AAJ1MKA2</accession>
<protein>
    <recommendedName>
        <fullName evidence="3">Lipocalin-like domain-containing protein</fullName>
    </recommendedName>
</protein>
<organism evidence="1 2">
    <name type="scientific">Candidatus Thalassospirochaeta sargassi</name>
    <dbReference type="NCBI Taxonomy" id="3119039"/>
    <lineage>
        <taxon>Bacteria</taxon>
        <taxon>Pseudomonadati</taxon>
        <taxon>Spirochaetota</taxon>
        <taxon>Spirochaetia</taxon>
        <taxon>Spirochaetales</taxon>
        <taxon>Spirochaetaceae</taxon>
        <taxon>Candidatus Thalassospirochaeta</taxon>
    </lineage>
</organism>
<evidence type="ECO:0000313" key="2">
    <source>
        <dbReference type="Proteomes" id="UP001221217"/>
    </source>
</evidence>
<dbReference type="EMBL" id="JAQQAL010000014">
    <property type="protein sequence ID" value="MDC7226606.1"/>
    <property type="molecule type" value="Genomic_DNA"/>
</dbReference>
<evidence type="ECO:0000313" key="1">
    <source>
        <dbReference type="EMBL" id="MDC7226606.1"/>
    </source>
</evidence>
<reference evidence="1 2" key="1">
    <citation type="submission" date="2022-12" db="EMBL/GenBank/DDBJ databases">
        <title>Metagenome assembled genome from gulf of manar.</title>
        <authorList>
            <person name="Kohli P."/>
            <person name="Pk S."/>
            <person name="Venkata Ramana C."/>
            <person name="Sasikala C."/>
        </authorList>
    </citation>
    <scope>NUCLEOTIDE SEQUENCE [LARGE SCALE GENOMIC DNA]</scope>
    <source>
        <strain evidence="1">JB008</strain>
    </source>
</reference>
<evidence type="ECO:0008006" key="3">
    <source>
        <dbReference type="Google" id="ProtNLM"/>
    </source>
</evidence>
<dbReference type="AlphaFoldDB" id="A0AAJ1MKA2"/>
<sequence>MKKLIVIFMLISAVSVSGQQIQELILGTWSMDSTLIEMEDGLLVSTEADYSYPYLGISNLNFLDSGFVVISTRAGDYRAFYEISELDFDNYHINCSFRDGEEFLLKLVREGDSWSYLYRIAEDSVLKGDTVDEKSVIDIDLNSFLDEEAELEMSYSLYTGIMNRTEGGR</sequence>
<name>A0AAJ1MKA2_9SPIO</name>
<dbReference type="Proteomes" id="UP001221217">
    <property type="component" value="Unassembled WGS sequence"/>
</dbReference>
<gene>
    <name evidence="1" type="ORF">PQJ61_07560</name>
</gene>